<dbReference type="InterPro" id="IPR000086">
    <property type="entry name" value="NUDIX_hydrolase_dom"/>
</dbReference>
<comment type="similarity">
    <text evidence="1 9">Belongs to the Nudix hydrolase family. NudC subfamily.</text>
</comment>
<evidence type="ECO:0000256" key="5">
    <source>
        <dbReference type="ARBA" id="ARBA00022842"/>
    </source>
</evidence>
<evidence type="ECO:0000313" key="12">
    <source>
        <dbReference type="Proteomes" id="UP001231736"/>
    </source>
</evidence>
<dbReference type="HAMAP" id="MF_00297">
    <property type="entry name" value="Nudix_NudC"/>
    <property type="match status" value="1"/>
</dbReference>
<feature type="binding site" evidence="9">
    <location>
        <position position="180"/>
    </location>
    <ligand>
        <name>a divalent metal cation</name>
        <dbReference type="ChEBI" id="CHEBI:60240"/>
        <label>1</label>
    </ligand>
</feature>
<dbReference type="PROSITE" id="PS51462">
    <property type="entry name" value="NUDIX"/>
    <property type="match status" value="1"/>
</dbReference>
<dbReference type="EC" id="3.6.1.22" evidence="9"/>
<dbReference type="RefSeq" id="WP_306376037.1">
    <property type="nucleotide sequence ID" value="NZ_JASAYT010000024.1"/>
</dbReference>
<comment type="caution">
    <text evidence="11">The sequence shown here is derived from an EMBL/GenBank/DDBJ whole genome shotgun (WGS) entry which is preliminary data.</text>
</comment>
<dbReference type="Pfam" id="PF09297">
    <property type="entry name" value="Zn_ribbon_NUD"/>
    <property type="match status" value="1"/>
</dbReference>
<dbReference type="Gene3D" id="3.90.79.20">
    <property type="match status" value="1"/>
</dbReference>
<evidence type="ECO:0000256" key="9">
    <source>
        <dbReference type="HAMAP-Rule" id="MF_00297"/>
    </source>
</evidence>
<evidence type="ECO:0000259" key="10">
    <source>
        <dbReference type="PROSITE" id="PS51462"/>
    </source>
</evidence>
<dbReference type="CDD" id="cd03429">
    <property type="entry name" value="NUDIX_NADH_pyrophosphatase_Nudt13"/>
    <property type="match status" value="1"/>
</dbReference>
<dbReference type="GO" id="GO:0000210">
    <property type="term" value="F:NAD+ diphosphatase activity"/>
    <property type="evidence" value="ECO:0007669"/>
    <property type="project" value="UniProtKB-UniRule"/>
</dbReference>
<dbReference type="InterPro" id="IPR050241">
    <property type="entry name" value="NAD-cap_RNA_hydrolase_NudC"/>
</dbReference>
<keyword evidence="4 9" id="KW-0862">Zinc</keyword>
<feature type="binding site" evidence="9">
    <location>
        <position position="113"/>
    </location>
    <ligand>
        <name>substrate</name>
    </ligand>
</feature>
<keyword evidence="6 9" id="KW-0520">NAD</keyword>
<dbReference type="GO" id="GO:0035529">
    <property type="term" value="F:NADH pyrophosphatase activity"/>
    <property type="evidence" value="ECO:0007669"/>
    <property type="project" value="TreeGrafter"/>
</dbReference>
<sequence length="260" mass="29826">MKLLPQNQQCYWLQVYQSQLYLPNNEIPFGTTQSCGLNGKQGIEIAQYNGFSVWLIPTQENEVNDDFVTLRSQLFQPEQHFYLLNKAVSLNHFFAKNRFCGSCGEPFYKASDEMALHCDACGSRVYPKISPSIIVAIRRNNQILLANHFRHKGTIYTNLAGFVETGETLEQTVEREVFEETGIKIKNIRYFGSQPWAFPDSLMLGFLADYESGEITLQEEEIFDARWFDYNKPLPQLPPKGTIALKLIEATLALCEKNQM</sequence>
<dbReference type="GO" id="GO:0008270">
    <property type="term" value="F:zinc ion binding"/>
    <property type="evidence" value="ECO:0007669"/>
    <property type="project" value="UniProtKB-UniRule"/>
</dbReference>
<dbReference type="GO" id="GO:0019677">
    <property type="term" value="P:NAD+ catabolic process"/>
    <property type="evidence" value="ECO:0007669"/>
    <property type="project" value="TreeGrafter"/>
</dbReference>
<protein>
    <recommendedName>
        <fullName evidence="9">NAD-capped RNA hydrolase NudC</fullName>
        <shortName evidence="9">DeNADding enzyme NudC</shortName>
        <ecNumber evidence="9">3.6.1.-</ecNumber>
    </recommendedName>
    <alternativeName>
        <fullName evidence="9">NADH pyrophosphatase</fullName>
        <ecNumber evidence="9">3.6.1.22</ecNumber>
    </alternativeName>
</protein>
<feature type="binding site" evidence="9">
    <location>
        <position position="221"/>
    </location>
    <ligand>
        <name>a divalent metal cation</name>
        <dbReference type="ChEBI" id="CHEBI:60240"/>
        <label>1</label>
    </ligand>
</feature>
<evidence type="ECO:0000256" key="3">
    <source>
        <dbReference type="ARBA" id="ARBA00022801"/>
    </source>
</evidence>
<evidence type="ECO:0000256" key="8">
    <source>
        <dbReference type="ARBA" id="ARBA00023679"/>
    </source>
</evidence>
<comment type="catalytic activity">
    <reaction evidence="9">
        <text>NAD(+) + H2O = beta-nicotinamide D-ribonucleotide + AMP + 2 H(+)</text>
        <dbReference type="Rhea" id="RHEA:11800"/>
        <dbReference type="ChEBI" id="CHEBI:14649"/>
        <dbReference type="ChEBI" id="CHEBI:15377"/>
        <dbReference type="ChEBI" id="CHEBI:15378"/>
        <dbReference type="ChEBI" id="CHEBI:57540"/>
        <dbReference type="ChEBI" id="CHEBI:456215"/>
        <dbReference type="EC" id="3.6.1.22"/>
    </reaction>
</comment>
<dbReference type="EC" id="3.6.1.-" evidence="9"/>
<dbReference type="Gene3D" id="3.90.79.10">
    <property type="entry name" value="Nucleoside Triphosphate Pyrophosphohydrolase"/>
    <property type="match status" value="1"/>
</dbReference>
<feature type="binding site" evidence="9">
    <location>
        <position position="71"/>
    </location>
    <ligand>
        <name>substrate</name>
    </ligand>
</feature>
<evidence type="ECO:0000256" key="6">
    <source>
        <dbReference type="ARBA" id="ARBA00023027"/>
    </source>
</evidence>
<evidence type="ECO:0000256" key="1">
    <source>
        <dbReference type="ARBA" id="ARBA00009595"/>
    </source>
</evidence>
<dbReference type="GO" id="GO:0006742">
    <property type="term" value="P:NADP+ catabolic process"/>
    <property type="evidence" value="ECO:0007669"/>
    <property type="project" value="TreeGrafter"/>
</dbReference>
<feature type="binding site" evidence="9">
    <location>
        <position position="118"/>
    </location>
    <ligand>
        <name>Zn(2+)</name>
        <dbReference type="ChEBI" id="CHEBI:29105"/>
    </ligand>
</feature>
<dbReference type="EMBL" id="JASAYT010000024">
    <property type="protein sequence ID" value="MDP8175331.1"/>
    <property type="molecule type" value="Genomic_DNA"/>
</dbReference>
<proteinExistence type="inferred from homology"/>
<dbReference type="InterPro" id="IPR049734">
    <property type="entry name" value="NudC-like_C"/>
</dbReference>
<comment type="cofactor">
    <cofactor evidence="9">
        <name>Zn(2+)</name>
        <dbReference type="ChEBI" id="CHEBI:29105"/>
    </cofactor>
    <text evidence="9">Binds 1 zinc ion per subunit.</text>
</comment>
<comment type="subunit">
    <text evidence="9">Homodimer.</text>
</comment>
<accession>A0AAJ6NEI6</accession>
<feature type="binding site" evidence="9">
    <location>
        <position position="180"/>
    </location>
    <ligand>
        <name>a divalent metal cation</name>
        <dbReference type="ChEBI" id="CHEBI:60240"/>
        <label>3</label>
    </ligand>
</feature>
<name>A0AAJ6NEI6_9PAST</name>
<dbReference type="NCBIfam" id="NF001299">
    <property type="entry name" value="PRK00241.1"/>
    <property type="match status" value="1"/>
</dbReference>
<evidence type="ECO:0000313" key="11">
    <source>
        <dbReference type="EMBL" id="MDP8175331.1"/>
    </source>
</evidence>
<evidence type="ECO:0000256" key="7">
    <source>
        <dbReference type="ARBA" id="ARBA00023211"/>
    </source>
</evidence>
<dbReference type="GO" id="GO:0030145">
    <property type="term" value="F:manganese ion binding"/>
    <property type="evidence" value="ECO:0007669"/>
    <property type="project" value="UniProtKB-UniRule"/>
</dbReference>
<dbReference type="InterPro" id="IPR015376">
    <property type="entry name" value="Znr_NADH_PPase"/>
</dbReference>
<dbReference type="GO" id="GO:0000287">
    <property type="term" value="F:magnesium ion binding"/>
    <property type="evidence" value="ECO:0007669"/>
    <property type="project" value="UniProtKB-UniRule"/>
</dbReference>
<dbReference type="PANTHER" id="PTHR42904">
    <property type="entry name" value="NUDIX HYDROLASE, NUDC SUBFAMILY"/>
    <property type="match status" value="1"/>
</dbReference>
<dbReference type="PANTHER" id="PTHR42904:SF6">
    <property type="entry name" value="NAD-CAPPED RNA HYDROLASE NUDT12"/>
    <property type="match status" value="1"/>
</dbReference>
<dbReference type="AlphaFoldDB" id="A0AAJ6NEI6"/>
<organism evidence="11 12">
    <name type="scientific">Phocoenobacter skyensis</name>
    <dbReference type="NCBI Taxonomy" id="97481"/>
    <lineage>
        <taxon>Bacteria</taxon>
        <taxon>Pseudomonadati</taxon>
        <taxon>Pseudomonadota</taxon>
        <taxon>Gammaproteobacteria</taxon>
        <taxon>Pasteurellales</taxon>
        <taxon>Pasteurellaceae</taxon>
        <taxon>Phocoenobacter</taxon>
    </lineage>
</organism>
<dbReference type="Pfam" id="PF00293">
    <property type="entry name" value="NUDIX"/>
    <property type="match status" value="1"/>
</dbReference>
<keyword evidence="5 9" id="KW-0460">Magnesium</keyword>
<feature type="binding site" evidence="9">
    <location>
        <position position="176"/>
    </location>
    <ligand>
        <name>a divalent metal cation</name>
        <dbReference type="ChEBI" id="CHEBI:60240"/>
        <label>3</label>
    </ligand>
</feature>
<comment type="cofactor">
    <cofactor evidence="9">
        <name>Mg(2+)</name>
        <dbReference type="ChEBI" id="CHEBI:18420"/>
    </cofactor>
    <cofactor evidence="9">
        <name>Mn(2+)</name>
        <dbReference type="ChEBI" id="CHEBI:29035"/>
    </cofactor>
    <text evidence="9">Divalent metal cations. Mg(2+) or Mn(2+).</text>
</comment>
<feature type="binding site" evidence="9">
    <location>
        <begin position="194"/>
        <end position="201"/>
    </location>
    <ligand>
        <name>substrate</name>
    </ligand>
</feature>
<dbReference type="FunFam" id="3.90.79.10:FF:000004">
    <property type="entry name" value="NADH pyrophosphatase"/>
    <property type="match status" value="1"/>
</dbReference>
<feature type="binding site" evidence="9">
    <location>
        <position position="126"/>
    </location>
    <ligand>
        <name>substrate</name>
    </ligand>
</feature>
<keyword evidence="2 9" id="KW-0479">Metal-binding</keyword>
<dbReference type="SUPFAM" id="SSF55811">
    <property type="entry name" value="Nudix"/>
    <property type="match status" value="2"/>
</dbReference>
<dbReference type="Proteomes" id="UP001231736">
    <property type="component" value="Unassembled WGS sequence"/>
</dbReference>
<comment type="catalytic activity">
    <reaction evidence="9">
        <text>NADH + H2O = reduced beta-nicotinamide D-ribonucleotide + AMP + 2 H(+)</text>
        <dbReference type="Rhea" id="RHEA:48868"/>
        <dbReference type="ChEBI" id="CHEBI:15377"/>
        <dbReference type="ChEBI" id="CHEBI:15378"/>
        <dbReference type="ChEBI" id="CHEBI:57945"/>
        <dbReference type="ChEBI" id="CHEBI:90832"/>
        <dbReference type="ChEBI" id="CHEBI:456215"/>
        <dbReference type="EC" id="3.6.1.22"/>
    </reaction>
</comment>
<feature type="binding site" evidence="9">
    <location>
        <position position="103"/>
    </location>
    <ligand>
        <name>Zn(2+)</name>
        <dbReference type="ChEBI" id="CHEBI:29105"/>
    </ligand>
</feature>
<evidence type="ECO:0000256" key="2">
    <source>
        <dbReference type="ARBA" id="ARBA00022723"/>
    </source>
</evidence>
<comment type="caution">
    <text evidence="9">Lacks conserved residue(s) required for the propagation of feature annotation.</text>
</comment>
<feature type="binding site" evidence="9">
    <location>
        <position position="176"/>
    </location>
    <ligand>
        <name>a divalent metal cation</name>
        <dbReference type="ChEBI" id="CHEBI:60240"/>
        <label>2</label>
    </ligand>
</feature>
<feature type="binding site" evidence="9">
    <location>
        <position position="244"/>
    </location>
    <ligand>
        <name>substrate</name>
    </ligand>
</feature>
<dbReference type="GO" id="GO:0005829">
    <property type="term" value="C:cytosol"/>
    <property type="evidence" value="ECO:0007669"/>
    <property type="project" value="TreeGrafter"/>
</dbReference>
<dbReference type="InterPro" id="IPR015797">
    <property type="entry name" value="NUDIX_hydrolase-like_dom_sf"/>
</dbReference>
<gene>
    <name evidence="9 11" type="primary">nudC</name>
    <name evidence="11" type="ORF">QJU97_07665</name>
</gene>
<feature type="binding site" evidence="9">
    <location>
        <position position="221"/>
    </location>
    <ligand>
        <name>a divalent metal cation</name>
        <dbReference type="ChEBI" id="CHEBI:60240"/>
        <label>3</label>
    </ligand>
</feature>
<reference evidence="11" key="1">
    <citation type="journal article" date="2023" name="Front. Microbiol.">
        <title>Phylogeography and host specificity of Pasteurellaceae pathogenic to sea-farmed fish in the north-east Atlantic.</title>
        <authorList>
            <person name="Gulla S."/>
            <person name="Colquhoun D.J."/>
            <person name="Olsen A.B."/>
            <person name="Spilsberg B."/>
            <person name="Lagesen K."/>
            <person name="Aakesson C.P."/>
            <person name="Strom S."/>
            <person name="Manji F."/>
            <person name="Birkbeck T.H."/>
            <person name="Nilsen H.K."/>
        </authorList>
    </citation>
    <scope>NUCLEOTIDE SEQUENCE</scope>
    <source>
        <strain evidence="11">98B1</strain>
    </source>
</reference>
<feature type="binding site" evidence="9">
    <location>
        <position position="121"/>
    </location>
    <ligand>
        <name>Zn(2+)</name>
        <dbReference type="ChEBI" id="CHEBI:29105"/>
    </ligand>
</feature>
<comment type="catalytic activity">
    <reaction evidence="8">
        <text>a 5'-end NAD(+)-phospho-ribonucleoside in mRNA + H2O = a 5'-end phospho-adenosine-phospho-ribonucleoside in mRNA + beta-nicotinamide D-ribonucleotide + 2 H(+)</text>
        <dbReference type="Rhea" id="RHEA:60876"/>
        <dbReference type="Rhea" id="RHEA-COMP:15698"/>
        <dbReference type="Rhea" id="RHEA-COMP:15719"/>
        <dbReference type="ChEBI" id="CHEBI:14649"/>
        <dbReference type="ChEBI" id="CHEBI:15377"/>
        <dbReference type="ChEBI" id="CHEBI:15378"/>
        <dbReference type="ChEBI" id="CHEBI:144029"/>
        <dbReference type="ChEBI" id="CHEBI:144051"/>
    </reaction>
    <physiologicalReaction direction="left-to-right" evidence="8">
        <dbReference type="Rhea" id="RHEA:60877"/>
    </physiologicalReaction>
</comment>
<feature type="domain" description="Nudix hydrolase" evidence="10">
    <location>
        <begin position="127"/>
        <end position="251"/>
    </location>
</feature>
<feature type="binding site" evidence="9">
    <location>
        <position position="100"/>
    </location>
    <ligand>
        <name>Zn(2+)</name>
        <dbReference type="ChEBI" id="CHEBI:29105"/>
    </ligand>
</feature>
<keyword evidence="3 9" id="KW-0378">Hydrolase</keyword>
<dbReference type="InterPro" id="IPR022925">
    <property type="entry name" value="RNA_Hydrolase_NudC"/>
</dbReference>
<dbReference type="PROSITE" id="PS00893">
    <property type="entry name" value="NUDIX_BOX"/>
    <property type="match status" value="1"/>
</dbReference>
<keyword evidence="7 9" id="KW-0464">Manganese</keyword>
<feature type="short sequence motif" description="Nudix box" evidence="9">
    <location>
        <begin position="161"/>
        <end position="182"/>
    </location>
</feature>
<evidence type="ECO:0000256" key="4">
    <source>
        <dbReference type="ARBA" id="ARBA00022833"/>
    </source>
</evidence>
<feature type="binding site" evidence="9">
    <location>
        <position position="160"/>
    </location>
    <ligand>
        <name>a divalent metal cation</name>
        <dbReference type="ChEBI" id="CHEBI:60240"/>
        <label>1</label>
    </ligand>
</feature>
<comment type="function">
    <text evidence="9">mRNA decapping enzyme that specifically removes the nicotinamide adenine dinucleotide (NAD) cap from a subset of mRNAs by hydrolyzing the diphosphate linkage to produce nicotinamide mononucleotide (NMN) and 5' monophosphate mRNA. The NAD-cap is present at the 5'-end of some mRNAs and stabilizes RNA against 5'-processing. Has preference for mRNAs with a 5'-end purine. Catalyzes the hydrolysis of a broad range of dinucleotide pyrophosphates.</text>
</comment>
<dbReference type="InterPro" id="IPR020084">
    <property type="entry name" value="NUDIX_hydrolase_CS"/>
</dbReference>